<gene>
    <name evidence="1" type="ORF">EW146_g2326</name>
</gene>
<dbReference type="InterPro" id="IPR046670">
    <property type="entry name" value="DUF6540"/>
</dbReference>
<dbReference type="Pfam" id="PF20174">
    <property type="entry name" value="DUF6540"/>
    <property type="match status" value="1"/>
</dbReference>
<proteinExistence type="predicted"/>
<comment type="caution">
    <text evidence="1">The sequence shown here is derived from an EMBL/GenBank/DDBJ whole genome shotgun (WGS) entry which is preliminary data.</text>
</comment>
<protein>
    <submittedName>
        <fullName evidence="1">Uncharacterized protein</fullName>
    </submittedName>
</protein>
<evidence type="ECO:0000313" key="2">
    <source>
        <dbReference type="Proteomes" id="UP000310158"/>
    </source>
</evidence>
<keyword evidence="2" id="KW-1185">Reference proteome</keyword>
<dbReference type="AlphaFoldDB" id="A0A4V3XFT6"/>
<reference evidence="1 2" key="1">
    <citation type="submission" date="2019-02" db="EMBL/GenBank/DDBJ databases">
        <title>Genome sequencing of the rare red list fungi Bondarzewia mesenterica.</title>
        <authorList>
            <person name="Buettner E."/>
            <person name="Kellner H."/>
        </authorList>
    </citation>
    <scope>NUCLEOTIDE SEQUENCE [LARGE SCALE GENOMIC DNA]</scope>
    <source>
        <strain evidence="1 2">DSM 108281</strain>
    </source>
</reference>
<sequence length="155" mass="17465">MTRTVYLAVFNSILFPAHWGLWIPTVEKPELGKMIQVNGDPLSGFQHDFERNCNIKDTKRTHTLFVLAEIEDRFVLDLPPNADNPQEPAAIDKIEQKAFAIPPPTKSLRSSANAAMKKVDIKNCQTWLCELVDALVADHIFPKSAIQVMKDAPRN</sequence>
<dbReference type="EMBL" id="SGPL01000067">
    <property type="protein sequence ID" value="THH18703.1"/>
    <property type="molecule type" value="Genomic_DNA"/>
</dbReference>
<evidence type="ECO:0000313" key="1">
    <source>
        <dbReference type="EMBL" id="THH18703.1"/>
    </source>
</evidence>
<name>A0A4V3XFT6_9AGAM</name>
<accession>A0A4V3XFT6</accession>
<organism evidence="1 2">
    <name type="scientific">Bondarzewia mesenterica</name>
    <dbReference type="NCBI Taxonomy" id="1095465"/>
    <lineage>
        <taxon>Eukaryota</taxon>
        <taxon>Fungi</taxon>
        <taxon>Dikarya</taxon>
        <taxon>Basidiomycota</taxon>
        <taxon>Agaricomycotina</taxon>
        <taxon>Agaricomycetes</taxon>
        <taxon>Russulales</taxon>
        <taxon>Bondarzewiaceae</taxon>
        <taxon>Bondarzewia</taxon>
    </lineage>
</organism>
<dbReference type="Proteomes" id="UP000310158">
    <property type="component" value="Unassembled WGS sequence"/>
</dbReference>
<dbReference type="OrthoDB" id="2999773at2759"/>